<dbReference type="STRING" id="1675527.AIOL_002964"/>
<gene>
    <name evidence="3" type="ORF">AIOL_002964</name>
</gene>
<evidence type="ECO:0000313" key="3">
    <source>
        <dbReference type="EMBL" id="KMW57996.1"/>
    </source>
</evidence>
<keyword evidence="1" id="KW-0472">Membrane</keyword>
<organism evidence="3 4">
    <name type="scientific">Candidatus Rhodobacter oscarellae</name>
    <dbReference type="NCBI Taxonomy" id="1675527"/>
    <lineage>
        <taxon>Bacteria</taxon>
        <taxon>Pseudomonadati</taxon>
        <taxon>Pseudomonadota</taxon>
        <taxon>Alphaproteobacteria</taxon>
        <taxon>Rhodobacterales</taxon>
        <taxon>Rhodobacter group</taxon>
        <taxon>Rhodobacter</taxon>
    </lineage>
</organism>
<feature type="transmembrane region" description="Helical" evidence="1">
    <location>
        <begin position="20"/>
        <end position="42"/>
    </location>
</feature>
<evidence type="ECO:0000313" key="4">
    <source>
        <dbReference type="Proteomes" id="UP000037178"/>
    </source>
</evidence>
<dbReference type="PATRIC" id="fig|1675527.3.peg.3104"/>
<keyword evidence="1" id="KW-0812">Transmembrane</keyword>
<feature type="transmembrane region" description="Helical" evidence="1">
    <location>
        <begin position="131"/>
        <end position="151"/>
    </location>
</feature>
<accession>A0A0J9E5N6</accession>
<feature type="domain" description="TadE-like" evidence="2">
    <location>
        <begin position="14"/>
        <end position="56"/>
    </location>
</feature>
<comment type="caution">
    <text evidence="3">The sequence shown here is derived from an EMBL/GenBank/DDBJ whole genome shotgun (WGS) entry which is preliminary data.</text>
</comment>
<proteinExistence type="predicted"/>
<name>A0A0J9E5N6_9RHOB</name>
<evidence type="ECO:0000256" key="1">
    <source>
        <dbReference type="SAM" id="Phobius"/>
    </source>
</evidence>
<dbReference type="EMBL" id="LFTY01000002">
    <property type="protein sequence ID" value="KMW57996.1"/>
    <property type="molecule type" value="Genomic_DNA"/>
</dbReference>
<sequence>MLRKLRHWRTREDGNATIEFVIWFPFFMSIFGSAFEASFVSFRQVMLGGAVERTVRDLQLGHLGAPSHSELKTIICNTAGFIPDCANSLHIEMERVSTSDFAFRKGAVQCVDKDELAEPALNFANGTSNDLILMTVCAAVSPMVPITGLGLKLPKINGGTHYAVVAFSAFVVEPA</sequence>
<reference evidence="3 4" key="1">
    <citation type="submission" date="2015-06" db="EMBL/GenBank/DDBJ databases">
        <title>Draft genome sequence of an Alphaproteobacteria species associated to the Mediterranean sponge Oscarella lobularis.</title>
        <authorList>
            <person name="Jourda C."/>
            <person name="Santini S."/>
            <person name="Claverie J.-M."/>
        </authorList>
    </citation>
    <scope>NUCLEOTIDE SEQUENCE [LARGE SCALE GENOMIC DNA]</scope>
    <source>
        <strain evidence="3">IGS</strain>
    </source>
</reference>
<evidence type="ECO:0000259" key="2">
    <source>
        <dbReference type="Pfam" id="PF07811"/>
    </source>
</evidence>
<dbReference type="Proteomes" id="UP000037178">
    <property type="component" value="Unassembled WGS sequence"/>
</dbReference>
<keyword evidence="1" id="KW-1133">Transmembrane helix</keyword>
<dbReference type="Pfam" id="PF07811">
    <property type="entry name" value="TadE"/>
    <property type="match status" value="1"/>
</dbReference>
<dbReference type="InterPro" id="IPR012495">
    <property type="entry name" value="TadE-like_dom"/>
</dbReference>
<dbReference type="AlphaFoldDB" id="A0A0J9E5N6"/>
<protein>
    <submittedName>
        <fullName evidence="3">Flp pilus assembly protein TadG</fullName>
    </submittedName>
</protein>
<keyword evidence="4" id="KW-1185">Reference proteome</keyword>